<dbReference type="Gene3D" id="3.40.50.2300">
    <property type="match status" value="1"/>
</dbReference>
<dbReference type="PRINTS" id="PR00032">
    <property type="entry name" value="HTHARAC"/>
</dbReference>
<dbReference type="InterPro" id="IPR020449">
    <property type="entry name" value="Tscrpt_reg_AraC-type_HTH"/>
</dbReference>
<dbReference type="PROSITE" id="PS01124">
    <property type="entry name" value="HTH_ARAC_FAMILY_2"/>
    <property type="match status" value="1"/>
</dbReference>
<comment type="caution">
    <text evidence="11">The sequence shown here is derived from an EMBL/GenBank/DDBJ whole genome shotgun (WGS) entry which is preliminary data.</text>
</comment>
<proteinExistence type="predicted"/>
<evidence type="ECO:0000256" key="7">
    <source>
        <dbReference type="ARBA" id="ARBA00023163"/>
    </source>
</evidence>
<evidence type="ECO:0000256" key="8">
    <source>
        <dbReference type="PROSITE-ProRule" id="PRU00169"/>
    </source>
</evidence>
<dbReference type="SMART" id="SM00342">
    <property type="entry name" value="HTH_ARAC"/>
    <property type="match status" value="1"/>
</dbReference>
<reference evidence="12" key="1">
    <citation type="journal article" date="2019" name="Int. J. Syst. Evol. Microbiol.">
        <title>The Global Catalogue of Microorganisms (GCM) 10K type strain sequencing project: providing services to taxonomists for standard genome sequencing and annotation.</title>
        <authorList>
            <consortium name="The Broad Institute Genomics Platform"/>
            <consortium name="The Broad Institute Genome Sequencing Center for Infectious Disease"/>
            <person name="Wu L."/>
            <person name="Ma J."/>
        </authorList>
    </citation>
    <scope>NUCLEOTIDE SEQUENCE [LARGE SCALE GENOMIC DNA]</scope>
    <source>
        <strain evidence="12">CGMCC 1.18575</strain>
    </source>
</reference>
<keyword evidence="2" id="KW-0963">Cytoplasm</keyword>
<dbReference type="CDD" id="cd17536">
    <property type="entry name" value="REC_YesN-like"/>
    <property type="match status" value="1"/>
</dbReference>
<keyword evidence="12" id="KW-1185">Reference proteome</keyword>
<dbReference type="SUPFAM" id="SSF52172">
    <property type="entry name" value="CheY-like"/>
    <property type="match status" value="1"/>
</dbReference>
<evidence type="ECO:0000313" key="12">
    <source>
        <dbReference type="Proteomes" id="UP001596113"/>
    </source>
</evidence>
<dbReference type="Gene3D" id="1.10.10.60">
    <property type="entry name" value="Homeodomain-like"/>
    <property type="match status" value="2"/>
</dbReference>
<dbReference type="Pfam" id="PF17853">
    <property type="entry name" value="GGDEF_2"/>
    <property type="match status" value="1"/>
</dbReference>
<accession>A0ABW0HZY5</accession>
<evidence type="ECO:0000259" key="10">
    <source>
        <dbReference type="PROSITE" id="PS50110"/>
    </source>
</evidence>
<feature type="domain" description="Response regulatory" evidence="10">
    <location>
        <begin position="3"/>
        <end position="120"/>
    </location>
</feature>
<evidence type="ECO:0000256" key="6">
    <source>
        <dbReference type="ARBA" id="ARBA00023125"/>
    </source>
</evidence>
<dbReference type="InterPro" id="IPR018060">
    <property type="entry name" value="HTH_AraC"/>
</dbReference>
<dbReference type="PANTHER" id="PTHR42713:SF3">
    <property type="entry name" value="TRANSCRIPTIONAL REGULATORY PROTEIN HPTR"/>
    <property type="match status" value="1"/>
</dbReference>
<dbReference type="Pfam" id="PF00072">
    <property type="entry name" value="Response_reg"/>
    <property type="match status" value="1"/>
</dbReference>
<evidence type="ECO:0000256" key="2">
    <source>
        <dbReference type="ARBA" id="ARBA00022490"/>
    </source>
</evidence>
<evidence type="ECO:0000259" key="9">
    <source>
        <dbReference type="PROSITE" id="PS01124"/>
    </source>
</evidence>
<gene>
    <name evidence="11" type="ORF">ACFPOF_24280</name>
</gene>
<keyword evidence="5" id="KW-0805">Transcription regulation</keyword>
<protein>
    <submittedName>
        <fullName evidence="11">Response regulator</fullName>
    </submittedName>
</protein>
<dbReference type="Pfam" id="PF12833">
    <property type="entry name" value="HTH_18"/>
    <property type="match status" value="1"/>
</dbReference>
<sequence>MYKVFIVDDEPFISEGLIDAVNWSEFGLEIVGSAEDGEEALERLKQVPADILITDISMPIMNGLELIRHARETLPHLKVIVLSGYNEFDYLKTGMKLGIENYLLKPVHFEELEATLSGTVAKLNAEKQDRVFGEDEIDILRDNIMSRWVAGRIAFPELAERTALLGIDLSWPYVVVAIVRTAEGDQGMVDSKLDERFEATEGYVRFRDVDGNTVLAFGMTDPELEKRKIAGTLREMNGTGGIRDIGMRISIGDSVAMAEASVSYEQARKAQQYFLVMPDSELIDYAQLQSVAEQRLPSELLDWDTYAKPIMAKDKEGLLSQIAADFSVICLTEGLNPARTKGAAVELLIHMKMETDKLNRPDSTEAYKAALDQVVSADTLDGVEAAVKEAAIRTIDSFAGEDVSPIVKQVLRYIQDHYEEALTLKSLGQMYHIHPNYLGQLFHKQTGESFADYINKFRIDKAKHLLTSSHLKVNEIAKQVGYWDIGYFYKQFKKHVGIVPGEYKGLQ</sequence>
<comment type="subcellular location">
    <subcellularLocation>
        <location evidence="1">Cytoplasm</location>
    </subcellularLocation>
</comment>
<dbReference type="InterPro" id="IPR001789">
    <property type="entry name" value="Sig_transdc_resp-reg_receiver"/>
</dbReference>
<dbReference type="Proteomes" id="UP001596113">
    <property type="component" value="Unassembled WGS sequence"/>
</dbReference>
<dbReference type="InterPro" id="IPR011006">
    <property type="entry name" value="CheY-like_superfamily"/>
</dbReference>
<evidence type="ECO:0000256" key="4">
    <source>
        <dbReference type="ARBA" id="ARBA00023012"/>
    </source>
</evidence>
<dbReference type="EMBL" id="JBHSMI010000052">
    <property type="protein sequence ID" value="MFC5405870.1"/>
    <property type="molecule type" value="Genomic_DNA"/>
</dbReference>
<dbReference type="RefSeq" id="WP_378137545.1">
    <property type="nucleotide sequence ID" value="NZ_JBHSMI010000052.1"/>
</dbReference>
<keyword evidence="4" id="KW-0902">Two-component regulatory system</keyword>
<evidence type="ECO:0000256" key="3">
    <source>
        <dbReference type="ARBA" id="ARBA00022553"/>
    </source>
</evidence>
<dbReference type="PROSITE" id="PS50110">
    <property type="entry name" value="RESPONSE_REGULATORY"/>
    <property type="match status" value="1"/>
</dbReference>
<feature type="modified residue" description="4-aspartylphosphate" evidence="8">
    <location>
        <position position="55"/>
    </location>
</feature>
<dbReference type="InterPro" id="IPR041522">
    <property type="entry name" value="CdaR_GGDEF"/>
</dbReference>
<dbReference type="SUPFAM" id="SSF46689">
    <property type="entry name" value="Homeodomain-like"/>
    <property type="match status" value="2"/>
</dbReference>
<dbReference type="InterPro" id="IPR051552">
    <property type="entry name" value="HptR"/>
</dbReference>
<organism evidence="11 12">
    <name type="scientific">Cohnella soli</name>
    <dbReference type="NCBI Taxonomy" id="425005"/>
    <lineage>
        <taxon>Bacteria</taxon>
        <taxon>Bacillati</taxon>
        <taxon>Bacillota</taxon>
        <taxon>Bacilli</taxon>
        <taxon>Bacillales</taxon>
        <taxon>Paenibacillaceae</taxon>
        <taxon>Cohnella</taxon>
    </lineage>
</organism>
<dbReference type="InterPro" id="IPR009057">
    <property type="entry name" value="Homeodomain-like_sf"/>
</dbReference>
<keyword evidence="3 8" id="KW-0597">Phosphoprotein</keyword>
<keyword evidence="6" id="KW-0238">DNA-binding</keyword>
<name>A0ABW0HZY5_9BACL</name>
<evidence type="ECO:0000313" key="11">
    <source>
        <dbReference type="EMBL" id="MFC5405870.1"/>
    </source>
</evidence>
<dbReference type="PANTHER" id="PTHR42713">
    <property type="entry name" value="HISTIDINE KINASE-RELATED"/>
    <property type="match status" value="1"/>
</dbReference>
<evidence type="ECO:0000256" key="1">
    <source>
        <dbReference type="ARBA" id="ARBA00004496"/>
    </source>
</evidence>
<evidence type="ECO:0000256" key="5">
    <source>
        <dbReference type="ARBA" id="ARBA00023015"/>
    </source>
</evidence>
<keyword evidence="7" id="KW-0804">Transcription</keyword>
<dbReference type="SMART" id="SM00448">
    <property type="entry name" value="REC"/>
    <property type="match status" value="1"/>
</dbReference>
<feature type="domain" description="HTH araC/xylS-type" evidence="9">
    <location>
        <begin position="408"/>
        <end position="506"/>
    </location>
</feature>